<evidence type="ECO:0000256" key="3">
    <source>
        <dbReference type="ARBA" id="ARBA00005464"/>
    </source>
</evidence>
<feature type="coiled-coil region" evidence="12">
    <location>
        <begin position="261"/>
        <end position="288"/>
    </location>
</feature>
<dbReference type="EMBL" id="JADIND010000141">
    <property type="protein sequence ID" value="MBO8431005.1"/>
    <property type="molecule type" value="Genomic_DNA"/>
</dbReference>
<keyword evidence="12" id="KW-0175">Coiled coil</keyword>
<dbReference type="GO" id="GO:0043335">
    <property type="term" value="P:protein unfolding"/>
    <property type="evidence" value="ECO:0007669"/>
    <property type="project" value="TreeGrafter"/>
</dbReference>
<dbReference type="GO" id="GO:0003755">
    <property type="term" value="F:peptidyl-prolyl cis-trans isomerase activity"/>
    <property type="evidence" value="ECO:0007669"/>
    <property type="project" value="UniProtKB-KW"/>
</dbReference>
<keyword evidence="9 11" id="KW-0131">Cell cycle</keyword>
<dbReference type="GO" id="GO:0051301">
    <property type="term" value="P:cell division"/>
    <property type="evidence" value="ECO:0007669"/>
    <property type="project" value="UniProtKB-KW"/>
</dbReference>
<keyword evidence="5 11" id="KW-0132">Cell division</keyword>
<evidence type="ECO:0000256" key="2">
    <source>
        <dbReference type="ARBA" id="ARBA00004496"/>
    </source>
</evidence>
<dbReference type="SUPFAM" id="SSF109998">
    <property type="entry name" value="Triger factor/SurA peptide-binding domain-like"/>
    <property type="match status" value="1"/>
</dbReference>
<dbReference type="FunFam" id="3.10.50.40:FF:000001">
    <property type="entry name" value="Trigger factor"/>
    <property type="match status" value="1"/>
</dbReference>
<dbReference type="GO" id="GO:0044183">
    <property type="term" value="F:protein folding chaperone"/>
    <property type="evidence" value="ECO:0007669"/>
    <property type="project" value="TreeGrafter"/>
</dbReference>
<dbReference type="SUPFAM" id="SSF102735">
    <property type="entry name" value="Trigger factor ribosome-binding domain"/>
    <property type="match status" value="1"/>
</dbReference>
<dbReference type="PANTHER" id="PTHR30560:SF3">
    <property type="entry name" value="TRIGGER FACTOR-LIKE PROTEIN TIG, CHLOROPLASTIC"/>
    <property type="match status" value="1"/>
</dbReference>
<evidence type="ECO:0000256" key="10">
    <source>
        <dbReference type="PROSITE-ProRule" id="PRU00277"/>
    </source>
</evidence>
<evidence type="ECO:0000256" key="7">
    <source>
        <dbReference type="ARBA" id="ARBA00023186"/>
    </source>
</evidence>
<evidence type="ECO:0000256" key="11">
    <source>
        <dbReference type="RuleBase" id="RU003914"/>
    </source>
</evidence>
<dbReference type="GO" id="GO:0051083">
    <property type="term" value="P:'de novo' cotranslational protein folding"/>
    <property type="evidence" value="ECO:0007669"/>
    <property type="project" value="TreeGrafter"/>
</dbReference>
<dbReference type="InterPro" id="IPR001179">
    <property type="entry name" value="PPIase_FKBP_dom"/>
</dbReference>
<feature type="non-terminal residue" evidence="14">
    <location>
        <position position="298"/>
    </location>
</feature>
<comment type="catalytic activity">
    <reaction evidence="1 10">
        <text>[protein]-peptidylproline (omega=180) = [protein]-peptidylproline (omega=0)</text>
        <dbReference type="Rhea" id="RHEA:16237"/>
        <dbReference type="Rhea" id="RHEA-COMP:10747"/>
        <dbReference type="Rhea" id="RHEA-COMP:10748"/>
        <dbReference type="ChEBI" id="CHEBI:83833"/>
        <dbReference type="ChEBI" id="CHEBI:83834"/>
        <dbReference type="EC" id="5.2.1.8"/>
    </reaction>
</comment>
<organism evidence="14 15">
    <name type="scientific">Candidatus Scatousia excrementipullorum</name>
    <dbReference type="NCBI Taxonomy" id="2840936"/>
    <lineage>
        <taxon>Bacteria</taxon>
        <taxon>Candidatus Scatousia</taxon>
    </lineage>
</organism>
<dbReference type="InterPro" id="IPR027304">
    <property type="entry name" value="Trigger_fact/SurA_dom_sf"/>
</dbReference>
<evidence type="ECO:0000256" key="1">
    <source>
        <dbReference type="ARBA" id="ARBA00000971"/>
    </source>
</evidence>
<gene>
    <name evidence="14" type="primary">tig</name>
    <name evidence="14" type="ORF">IAC76_06415</name>
</gene>
<evidence type="ECO:0000313" key="14">
    <source>
        <dbReference type="EMBL" id="MBO8431005.1"/>
    </source>
</evidence>
<protein>
    <recommendedName>
        <fullName evidence="4 11">Trigger factor</fullName>
    </recommendedName>
</protein>
<dbReference type="GO" id="GO:0043022">
    <property type="term" value="F:ribosome binding"/>
    <property type="evidence" value="ECO:0007669"/>
    <property type="project" value="TreeGrafter"/>
</dbReference>
<dbReference type="SUPFAM" id="SSF54534">
    <property type="entry name" value="FKBP-like"/>
    <property type="match status" value="1"/>
</dbReference>
<evidence type="ECO:0000256" key="9">
    <source>
        <dbReference type="ARBA" id="ARBA00023306"/>
    </source>
</evidence>
<keyword evidence="8 10" id="KW-0413">Isomerase</keyword>
<reference evidence="14" key="1">
    <citation type="submission" date="2020-10" db="EMBL/GenBank/DDBJ databases">
        <authorList>
            <person name="Gilroy R."/>
        </authorList>
    </citation>
    <scope>NUCLEOTIDE SEQUENCE</scope>
    <source>
        <strain evidence="14">10192</strain>
    </source>
</reference>
<dbReference type="InterPro" id="IPR005215">
    <property type="entry name" value="Trig_fac"/>
</dbReference>
<evidence type="ECO:0000256" key="6">
    <source>
        <dbReference type="ARBA" id="ARBA00023110"/>
    </source>
</evidence>
<name>A0A9D9DS13_9BACT</name>
<dbReference type="InterPro" id="IPR046357">
    <property type="entry name" value="PPIase_dom_sf"/>
</dbReference>
<feature type="domain" description="PPIase FKBP-type" evidence="13">
    <location>
        <begin position="163"/>
        <end position="245"/>
    </location>
</feature>
<dbReference type="Gene3D" id="1.10.3120.10">
    <property type="entry name" value="Trigger factor, C-terminal domain"/>
    <property type="match status" value="1"/>
</dbReference>
<comment type="similarity">
    <text evidence="3 11">Belongs to the FKBP-type PPIase family. Tig subfamily.</text>
</comment>
<reference evidence="14" key="2">
    <citation type="journal article" date="2021" name="PeerJ">
        <title>Extensive microbial diversity within the chicken gut microbiome revealed by metagenomics and culture.</title>
        <authorList>
            <person name="Gilroy R."/>
            <person name="Ravi A."/>
            <person name="Getino M."/>
            <person name="Pursley I."/>
            <person name="Horton D.L."/>
            <person name="Alikhan N.F."/>
            <person name="Baker D."/>
            <person name="Gharbi K."/>
            <person name="Hall N."/>
            <person name="Watson M."/>
            <person name="Adriaenssens E.M."/>
            <person name="Foster-Nyarko E."/>
            <person name="Jarju S."/>
            <person name="Secka A."/>
            <person name="Antonio M."/>
            <person name="Oren A."/>
            <person name="Chaudhuri R.R."/>
            <person name="La Ragione R."/>
            <person name="Hildebrand F."/>
            <person name="Pallen M.J."/>
        </authorList>
    </citation>
    <scope>NUCLEOTIDE SEQUENCE</scope>
    <source>
        <strain evidence="14">10192</strain>
    </source>
</reference>
<dbReference type="InterPro" id="IPR037041">
    <property type="entry name" value="Trigger_fac_C_sf"/>
</dbReference>
<evidence type="ECO:0000256" key="12">
    <source>
        <dbReference type="SAM" id="Coils"/>
    </source>
</evidence>
<dbReference type="GO" id="GO:0015031">
    <property type="term" value="P:protein transport"/>
    <property type="evidence" value="ECO:0007669"/>
    <property type="project" value="InterPro"/>
</dbReference>
<accession>A0A9D9DS13</accession>
<comment type="function">
    <text evidence="11">Involved in protein export. Acts as a chaperone by maintaining the newly synthesized protein in an open conformation.</text>
</comment>
<dbReference type="InterPro" id="IPR036611">
    <property type="entry name" value="Trigger_fac_ribosome-bd_sf"/>
</dbReference>
<dbReference type="Proteomes" id="UP000823632">
    <property type="component" value="Unassembled WGS sequence"/>
</dbReference>
<dbReference type="NCBIfam" id="TIGR00115">
    <property type="entry name" value="tig"/>
    <property type="match status" value="1"/>
</dbReference>
<dbReference type="Pfam" id="PF00254">
    <property type="entry name" value="FKBP_C"/>
    <property type="match status" value="1"/>
</dbReference>
<comment type="caution">
    <text evidence="14">The sequence shown here is derived from an EMBL/GenBank/DDBJ whole genome shotgun (WGS) entry which is preliminary data.</text>
</comment>
<dbReference type="PANTHER" id="PTHR30560">
    <property type="entry name" value="TRIGGER FACTOR CHAPERONE AND PEPTIDYL-PROLYL CIS/TRANS ISOMERASE"/>
    <property type="match status" value="1"/>
</dbReference>
<sequence length="298" mass="33581">MKVTLENEKENVVKVNITIPAEEATNAYNAAVKRIAQHINVDGFRKGKAPRQVIERQIGEERIKQEALEGMMPKVIAEVIQENNLDVITQPYITSYDFKKGEDLNVVVTVETRPEVKLGDYKNLTVEVNDVPVTEDAINETLERVRKNYAEEKIISDRASKDTDIVNIDFEGFVNGEAIKGGAAKNYNLNLANSNFIPGFAEQLTGKNAGDEFEINVKFPEDYHDDSLKGKDATFKIKLNVIKESVVPELNDELAQKAGSFKTVEELKEDVKKRLEESREHAKKINADNEVFKKVIDN</sequence>
<proteinExistence type="inferred from homology"/>
<evidence type="ECO:0000256" key="4">
    <source>
        <dbReference type="ARBA" id="ARBA00016902"/>
    </source>
</evidence>
<dbReference type="InterPro" id="IPR008881">
    <property type="entry name" value="Trigger_fac_ribosome-bd_bac"/>
</dbReference>
<comment type="subcellular location">
    <subcellularLocation>
        <location evidence="2">Cytoplasm</location>
    </subcellularLocation>
</comment>
<dbReference type="Pfam" id="PF05697">
    <property type="entry name" value="Trigger_N"/>
    <property type="match status" value="1"/>
</dbReference>
<evidence type="ECO:0000313" key="15">
    <source>
        <dbReference type="Proteomes" id="UP000823632"/>
    </source>
</evidence>
<keyword evidence="6 10" id="KW-0697">Rotamase</keyword>
<evidence type="ECO:0000256" key="8">
    <source>
        <dbReference type="ARBA" id="ARBA00023235"/>
    </source>
</evidence>
<evidence type="ECO:0000259" key="13">
    <source>
        <dbReference type="PROSITE" id="PS50059"/>
    </source>
</evidence>
<keyword evidence="7 11" id="KW-0143">Chaperone</keyword>
<dbReference type="GO" id="GO:0005737">
    <property type="term" value="C:cytoplasm"/>
    <property type="evidence" value="ECO:0007669"/>
    <property type="project" value="UniProtKB-SubCell"/>
</dbReference>
<dbReference type="AlphaFoldDB" id="A0A9D9DS13"/>
<dbReference type="PROSITE" id="PS50059">
    <property type="entry name" value="FKBP_PPIASE"/>
    <property type="match status" value="1"/>
</dbReference>
<dbReference type="Gene3D" id="3.10.50.40">
    <property type="match status" value="1"/>
</dbReference>
<evidence type="ECO:0000256" key="5">
    <source>
        <dbReference type="ARBA" id="ARBA00022618"/>
    </source>
</evidence>
<dbReference type="Gene3D" id="3.30.70.1050">
    <property type="entry name" value="Trigger factor ribosome-binding domain"/>
    <property type="match status" value="1"/>
</dbReference>